<protein>
    <recommendedName>
        <fullName evidence="4">DUF5683 domain-containing protein</fullName>
    </recommendedName>
</protein>
<evidence type="ECO:0000313" key="3">
    <source>
        <dbReference type="EMBL" id="HHM02445.1"/>
    </source>
</evidence>
<proteinExistence type="predicted"/>
<dbReference type="Proteomes" id="UP000885771">
    <property type="component" value="Unassembled WGS sequence"/>
</dbReference>
<evidence type="ECO:0000256" key="1">
    <source>
        <dbReference type="SAM" id="Phobius"/>
    </source>
</evidence>
<dbReference type="EMBL" id="DRLI01000209">
    <property type="protein sequence ID" value="HHM02445.1"/>
    <property type="molecule type" value="Genomic_DNA"/>
</dbReference>
<gene>
    <name evidence="3" type="ORF">ENJ15_05475</name>
</gene>
<reference evidence="3" key="1">
    <citation type="journal article" date="2020" name="mSystems">
        <title>Genome- and Community-Level Interaction Insights into Carbon Utilization and Element Cycling Functions of Hydrothermarchaeota in Hydrothermal Sediment.</title>
        <authorList>
            <person name="Zhou Z."/>
            <person name="Liu Y."/>
            <person name="Xu W."/>
            <person name="Pan J."/>
            <person name="Luo Z.H."/>
            <person name="Li M."/>
        </authorList>
    </citation>
    <scope>NUCLEOTIDE SEQUENCE [LARGE SCALE GENOMIC DNA]</scope>
    <source>
        <strain evidence="3">HyVt-460</strain>
    </source>
</reference>
<keyword evidence="1" id="KW-0812">Transmembrane</keyword>
<keyword evidence="1" id="KW-0472">Membrane</keyword>
<feature type="chain" id="PRO_5030718313" description="DUF5683 domain-containing protein" evidence="2">
    <location>
        <begin position="23"/>
        <end position="260"/>
    </location>
</feature>
<organism evidence="3">
    <name type="scientific">Caldithrix abyssi</name>
    <dbReference type="NCBI Taxonomy" id="187145"/>
    <lineage>
        <taxon>Bacteria</taxon>
        <taxon>Pseudomonadati</taxon>
        <taxon>Calditrichota</taxon>
        <taxon>Calditrichia</taxon>
        <taxon>Calditrichales</taxon>
        <taxon>Calditrichaceae</taxon>
        <taxon>Caldithrix</taxon>
    </lineage>
</organism>
<comment type="caution">
    <text evidence="3">The sequence shown here is derived from an EMBL/GenBank/DDBJ whole genome shotgun (WGS) entry which is preliminary data.</text>
</comment>
<evidence type="ECO:0000256" key="2">
    <source>
        <dbReference type="SAM" id="SignalP"/>
    </source>
</evidence>
<name>A0A7V5RQU9_CALAY</name>
<accession>A0A7V5RQU9</accession>
<dbReference type="AlphaFoldDB" id="A0A7V5RQU9"/>
<keyword evidence="1" id="KW-1133">Transmembrane helix</keyword>
<feature type="transmembrane region" description="Helical" evidence="1">
    <location>
        <begin position="165"/>
        <end position="185"/>
    </location>
</feature>
<sequence length="260" mass="30062">MLNKTALLFYVFILFFQSALSAQDRGYDIFQLGYLYDEVKFDQVIVLGRKLLKNPARLDKKEMLHIHKYLALSFYNTGQRDSSRSHFYTLLTLDPGFEPDPVQTSPKILSFFQKIKNSFEQDLQAKTVIPYKDYVFVEDIRPAAGLRSLLLPGWGQMYKQQKSKAYLFGGAFVSASLITGVAYFFENDLRKKYLNEKNVNRVEGRYKDYNAMSKTRRVMEYATLALWAGSVADALFSAYDPMLQPEADRDYLGLSLQIKF</sequence>
<feature type="signal peptide" evidence="2">
    <location>
        <begin position="1"/>
        <end position="22"/>
    </location>
</feature>
<keyword evidence="2" id="KW-0732">Signal</keyword>
<evidence type="ECO:0008006" key="4">
    <source>
        <dbReference type="Google" id="ProtNLM"/>
    </source>
</evidence>